<accession>A0AA35R334</accession>
<evidence type="ECO:0000313" key="2">
    <source>
        <dbReference type="EMBL" id="CAI8002361.1"/>
    </source>
</evidence>
<evidence type="ECO:0000256" key="1">
    <source>
        <dbReference type="SAM" id="MobiDB-lite"/>
    </source>
</evidence>
<keyword evidence="3" id="KW-1185">Reference proteome</keyword>
<name>A0AA35R334_GEOBA</name>
<dbReference type="Proteomes" id="UP001174909">
    <property type="component" value="Unassembled WGS sequence"/>
</dbReference>
<feature type="compositionally biased region" description="Polar residues" evidence="1">
    <location>
        <begin position="27"/>
        <end position="39"/>
    </location>
</feature>
<gene>
    <name evidence="2" type="ORF">GBAR_LOCUS3374</name>
</gene>
<reference evidence="2" key="1">
    <citation type="submission" date="2023-03" db="EMBL/GenBank/DDBJ databases">
        <authorList>
            <person name="Steffen K."/>
            <person name="Cardenas P."/>
        </authorList>
    </citation>
    <scope>NUCLEOTIDE SEQUENCE</scope>
</reference>
<dbReference type="AlphaFoldDB" id="A0AA35R334"/>
<protein>
    <submittedName>
        <fullName evidence="2">Uncharacterized protein</fullName>
    </submittedName>
</protein>
<proteinExistence type="predicted"/>
<evidence type="ECO:0000313" key="3">
    <source>
        <dbReference type="Proteomes" id="UP001174909"/>
    </source>
</evidence>
<organism evidence="2 3">
    <name type="scientific">Geodia barretti</name>
    <name type="common">Barrett's horny sponge</name>
    <dbReference type="NCBI Taxonomy" id="519541"/>
    <lineage>
        <taxon>Eukaryota</taxon>
        <taxon>Metazoa</taxon>
        <taxon>Porifera</taxon>
        <taxon>Demospongiae</taxon>
        <taxon>Heteroscleromorpha</taxon>
        <taxon>Tetractinellida</taxon>
        <taxon>Astrophorina</taxon>
        <taxon>Geodiidae</taxon>
        <taxon>Geodia</taxon>
    </lineage>
</organism>
<comment type="caution">
    <text evidence="2">The sequence shown here is derived from an EMBL/GenBank/DDBJ whole genome shotgun (WGS) entry which is preliminary data.</text>
</comment>
<feature type="region of interest" description="Disordered" evidence="1">
    <location>
        <begin position="27"/>
        <end position="55"/>
    </location>
</feature>
<sequence length="55" mass="6033">MTLGTVEYRRAWNLQTDLVAGDPRRATTQHLASAGTSSRLHPGPTFKARAYPPIP</sequence>
<dbReference type="EMBL" id="CASHTH010000476">
    <property type="protein sequence ID" value="CAI8002361.1"/>
    <property type="molecule type" value="Genomic_DNA"/>
</dbReference>